<dbReference type="InterPro" id="IPR021235">
    <property type="entry name" value="DUF2637"/>
</dbReference>
<feature type="transmembrane region" description="Helical" evidence="2">
    <location>
        <begin position="81"/>
        <end position="106"/>
    </location>
</feature>
<keyword evidence="2" id="KW-0472">Membrane</keyword>
<dbReference type="Pfam" id="PF10935">
    <property type="entry name" value="DUF2637"/>
    <property type="match status" value="1"/>
</dbReference>
<evidence type="ECO:0000313" key="3">
    <source>
        <dbReference type="EMBL" id="CAJ61334.1"/>
    </source>
</evidence>
<gene>
    <name evidence="3" type="ordered locus">FRAAL2688</name>
</gene>
<sequence length="327" mass="35195">MKGWWQRSRPLRLPLTMLIFSLGMSVFANGEHALIYHRAQLSAWASVLLSATPPVAVLGSLHMQLSPFGQPGSSGQRYGDWALTGAVFALSFALSFETLWQIGLIIGLDHHFAWMFPAGLDLVAVRAAVLADRIARRSAPLLTDPAAAAEAVAGETSPTEVEVFGSPARRWQPWRSRAAGSVAVRPAPAHPLLDAASPGHAAVAPENGSPTSQPDEPRQQLHVGVQPDAARVHSEPPPAEDGKGQPDDVPAQDPEVPTWPADDVARAAKAREIAADRFRQEWERHRRSPLNIPAAEILSWVPGAGMREGWAYKHRRKAADAATVATG</sequence>
<protein>
    <recommendedName>
        <fullName evidence="5">DUF2637 domain-containing protein</fullName>
    </recommendedName>
</protein>
<proteinExistence type="predicted"/>
<dbReference type="KEGG" id="fal:FRAAL2688"/>
<evidence type="ECO:0000313" key="4">
    <source>
        <dbReference type="Proteomes" id="UP000000657"/>
    </source>
</evidence>
<evidence type="ECO:0008006" key="5">
    <source>
        <dbReference type="Google" id="ProtNLM"/>
    </source>
</evidence>
<feature type="compositionally biased region" description="Basic and acidic residues" evidence="1">
    <location>
        <begin position="230"/>
        <end position="246"/>
    </location>
</feature>
<keyword evidence="2" id="KW-1133">Transmembrane helix</keyword>
<evidence type="ECO:0000256" key="2">
    <source>
        <dbReference type="SAM" id="Phobius"/>
    </source>
</evidence>
<dbReference type="EMBL" id="CT573213">
    <property type="protein sequence ID" value="CAJ61334.1"/>
    <property type="molecule type" value="Genomic_DNA"/>
</dbReference>
<evidence type="ECO:0000256" key="1">
    <source>
        <dbReference type="SAM" id="MobiDB-lite"/>
    </source>
</evidence>
<name>Q0RMB7_FRAAA</name>
<feature type="region of interest" description="Disordered" evidence="1">
    <location>
        <begin position="190"/>
        <end position="259"/>
    </location>
</feature>
<organism evidence="3 4">
    <name type="scientific">Frankia alni (strain DSM 45986 / CECT 9034 / ACN14a)</name>
    <dbReference type="NCBI Taxonomy" id="326424"/>
    <lineage>
        <taxon>Bacteria</taxon>
        <taxon>Bacillati</taxon>
        <taxon>Actinomycetota</taxon>
        <taxon>Actinomycetes</taxon>
        <taxon>Frankiales</taxon>
        <taxon>Frankiaceae</taxon>
        <taxon>Frankia</taxon>
    </lineage>
</organism>
<dbReference type="HOGENOM" id="CLU_849296_0_0_11"/>
<reference evidence="3 4" key="1">
    <citation type="journal article" date="2007" name="Genome Res.">
        <title>Genome characteristics of facultatively symbiotic Frankia sp. strains reflect host range and host plant biogeography.</title>
        <authorList>
            <person name="Normand P."/>
            <person name="Lapierre P."/>
            <person name="Tisa L.S."/>
            <person name="Gogarten J.P."/>
            <person name="Alloisio N."/>
            <person name="Bagnarol E."/>
            <person name="Bassi C.A."/>
            <person name="Berry A.M."/>
            <person name="Bickhart D.M."/>
            <person name="Choisne N."/>
            <person name="Couloux A."/>
            <person name="Cournoyer B."/>
            <person name="Cruveiller S."/>
            <person name="Daubin V."/>
            <person name="Demange N."/>
            <person name="Francino M.P."/>
            <person name="Goltsman E."/>
            <person name="Huang Y."/>
            <person name="Kopp O.R."/>
            <person name="Labarre L."/>
            <person name="Lapidus A."/>
            <person name="Lavire C."/>
            <person name="Marechal J."/>
            <person name="Martinez M."/>
            <person name="Mastronunzio J.E."/>
            <person name="Mullin B.C."/>
            <person name="Niemann J."/>
            <person name="Pujic P."/>
            <person name="Rawnsley T."/>
            <person name="Rouy Z."/>
            <person name="Schenowitz C."/>
            <person name="Sellstedt A."/>
            <person name="Tavares F."/>
            <person name="Tomkins J.P."/>
            <person name="Vallenet D."/>
            <person name="Valverde C."/>
            <person name="Wall L.G."/>
            <person name="Wang Y."/>
            <person name="Medigue C."/>
            <person name="Benson D.R."/>
        </authorList>
    </citation>
    <scope>NUCLEOTIDE SEQUENCE [LARGE SCALE GENOMIC DNA]</scope>
    <source>
        <strain evidence="4">DSM 45986 / CECT 9034 / ACN14a</strain>
    </source>
</reference>
<accession>Q0RMB7</accession>
<keyword evidence="2" id="KW-0812">Transmembrane</keyword>
<dbReference type="Proteomes" id="UP000000657">
    <property type="component" value="Chromosome"/>
</dbReference>
<feature type="transmembrane region" description="Helical" evidence="2">
    <location>
        <begin position="41"/>
        <end position="61"/>
    </location>
</feature>
<dbReference type="AlphaFoldDB" id="Q0RMB7"/>
<keyword evidence="4" id="KW-1185">Reference proteome</keyword>
<feature type="transmembrane region" description="Helical" evidence="2">
    <location>
        <begin position="12"/>
        <end position="29"/>
    </location>
</feature>